<evidence type="ECO:0000313" key="3">
    <source>
        <dbReference type="Proteomes" id="UP000831785"/>
    </source>
</evidence>
<dbReference type="RefSeq" id="WP_244713557.1">
    <property type="nucleotide sequence ID" value="NZ_CP095049.1"/>
</dbReference>
<dbReference type="PANTHER" id="PTHR48079:SF6">
    <property type="entry name" value="NAD(P)-BINDING DOMAIN-CONTAINING PROTEIN-RELATED"/>
    <property type="match status" value="1"/>
</dbReference>
<keyword evidence="3" id="KW-1185">Reference proteome</keyword>
<evidence type="ECO:0000313" key="2">
    <source>
        <dbReference type="EMBL" id="UOQ50744.1"/>
    </source>
</evidence>
<sequence length="332" mass="35349">MLPKVLVTGAGGFLGRHLVEQLLRRGYPVRALVRSAAASGPLPPLSALPIEVQEGDITQYATVAGCADGCGAVVHAAALAQVNPARNPAVWAANLTGTENVLQLARQAGVSRFVYVGTANVFGFGTQARPGDETKPYAGRPYGLDYMDSKQAATDLVLQAVTREQLPAVLVHPTFMLGPGDAKPTSNALLLELYRGKLPGYPPGGKNYVHVRDVAQATVNALTQGRVGESYILGNENLSYRDAFARIARVLGVAPPRWPLPGGLAMLYGHFCDLQAHLTGRPAQLNSAMTAVANDGHYFSVQKARTELTLSQTSLETAVTEALAWFKDHHYA</sequence>
<reference evidence="2 3" key="1">
    <citation type="submission" date="2022-04" db="EMBL/GenBank/DDBJ databases">
        <title>Hymenobacter sp. isolated from the air.</title>
        <authorList>
            <person name="Won M."/>
            <person name="Lee C.-M."/>
            <person name="Woen H.-Y."/>
            <person name="Kwon S.-W."/>
        </authorList>
    </citation>
    <scope>NUCLEOTIDE SEQUENCE [LARGE SCALE GENOMIC DNA]</scope>
    <source>
        <strain evidence="3">5116 S-27</strain>
    </source>
</reference>
<dbReference type="EMBL" id="CP095049">
    <property type="protein sequence ID" value="UOQ50744.1"/>
    <property type="molecule type" value="Genomic_DNA"/>
</dbReference>
<dbReference type="PANTHER" id="PTHR48079">
    <property type="entry name" value="PROTEIN YEEZ"/>
    <property type="match status" value="1"/>
</dbReference>
<dbReference type="Gene3D" id="3.40.50.720">
    <property type="entry name" value="NAD(P)-binding Rossmann-like Domain"/>
    <property type="match status" value="1"/>
</dbReference>
<accession>A0ABY4F499</accession>
<feature type="domain" description="NAD-dependent epimerase/dehydratase" evidence="1">
    <location>
        <begin position="5"/>
        <end position="234"/>
    </location>
</feature>
<dbReference type="Pfam" id="PF01370">
    <property type="entry name" value="Epimerase"/>
    <property type="match status" value="1"/>
</dbReference>
<evidence type="ECO:0000259" key="1">
    <source>
        <dbReference type="Pfam" id="PF01370"/>
    </source>
</evidence>
<proteinExistence type="predicted"/>
<dbReference type="InterPro" id="IPR036291">
    <property type="entry name" value="NAD(P)-bd_dom_sf"/>
</dbReference>
<protein>
    <submittedName>
        <fullName evidence="2">NAD-dependent epimerase/dehydratase family protein</fullName>
    </submittedName>
</protein>
<gene>
    <name evidence="2" type="ORF">MUN80_13345</name>
</gene>
<dbReference type="SUPFAM" id="SSF51735">
    <property type="entry name" value="NAD(P)-binding Rossmann-fold domains"/>
    <property type="match status" value="1"/>
</dbReference>
<dbReference type="InterPro" id="IPR001509">
    <property type="entry name" value="Epimerase_deHydtase"/>
</dbReference>
<dbReference type="InterPro" id="IPR051783">
    <property type="entry name" value="NAD(P)-dependent_oxidoreduct"/>
</dbReference>
<dbReference type="Proteomes" id="UP000831785">
    <property type="component" value="Chromosome"/>
</dbReference>
<organism evidence="2 3">
    <name type="scientific">Hymenobacter cellulosivorans</name>
    <dbReference type="NCBI Taxonomy" id="2932249"/>
    <lineage>
        <taxon>Bacteria</taxon>
        <taxon>Pseudomonadati</taxon>
        <taxon>Bacteroidota</taxon>
        <taxon>Cytophagia</taxon>
        <taxon>Cytophagales</taxon>
        <taxon>Hymenobacteraceae</taxon>
        <taxon>Hymenobacter</taxon>
    </lineage>
</organism>
<name>A0ABY4F499_9BACT</name>